<dbReference type="OrthoDB" id="834556at2"/>
<proteinExistence type="predicted"/>
<dbReference type="Proteomes" id="UP000237684">
    <property type="component" value="Unassembled WGS sequence"/>
</dbReference>
<dbReference type="Pfam" id="PF06314">
    <property type="entry name" value="ADC"/>
    <property type="match status" value="1"/>
</dbReference>
<dbReference type="InterPro" id="IPR010451">
    <property type="entry name" value="Acetoacetate_decarboxylase"/>
</dbReference>
<dbReference type="InterPro" id="IPR023375">
    <property type="entry name" value="ADC_dom_sf"/>
</dbReference>
<organism evidence="1 2">
    <name type="scientific">Abditibacterium utsteinense</name>
    <dbReference type="NCBI Taxonomy" id="1960156"/>
    <lineage>
        <taxon>Bacteria</taxon>
        <taxon>Pseudomonadati</taxon>
        <taxon>Abditibacteriota</taxon>
        <taxon>Abditibacteriia</taxon>
        <taxon>Abditibacteriales</taxon>
        <taxon>Abditibacteriaceae</taxon>
        <taxon>Abditibacterium</taxon>
    </lineage>
</organism>
<dbReference type="RefSeq" id="WP_157947538.1">
    <property type="nucleotide sequence ID" value="NZ_NIGF01000004.1"/>
</dbReference>
<comment type="caution">
    <text evidence="1">The sequence shown here is derived from an EMBL/GenBank/DDBJ whole genome shotgun (WGS) entry which is preliminary data.</text>
</comment>
<dbReference type="EMBL" id="NIGF01000004">
    <property type="protein sequence ID" value="PQV64539.1"/>
    <property type="molecule type" value="Genomic_DNA"/>
</dbReference>
<dbReference type="SUPFAM" id="SSF160104">
    <property type="entry name" value="Acetoacetate decarboxylase-like"/>
    <property type="match status" value="1"/>
</dbReference>
<evidence type="ECO:0000313" key="2">
    <source>
        <dbReference type="Proteomes" id="UP000237684"/>
    </source>
</evidence>
<dbReference type="GO" id="GO:0016829">
    <property type="term" value="F:lyase activity"/>
    <property type="evidence" value="ECO:0007669"/>
    <property type="project" value="InterPro"/>
</dbReference>
<gene>
    <name evidence="1" type="ORF">B1R32_10432</name>
</gene>
<accession>A0A2S8SUT9</accession>
<name>A0A2S8SUT9_9BACT</name>
<sequence length="166" mass="18858">MLPNSIPDAPWILHGEAALLLASPRHARLLVNYRDSPVGPYREHALGEMTRRGPHIFQMSVDLEASKIGGREIWGFPKTMENLSWNRRGANLEFRREEQDFRLRVAGPSFPIALAFFTVQNLRGADVRVPGQIKARAKIAFRGRQIALFIESFEMKFDAPVPLHQS</sequence>
<evidence type="ECO:0000313" key="1">
    <source>
        <dbReference type="EMBL" id="PQV64539.1"/>
    </source>
</evidence>
<dbReference type="AlphaFoldDB" id="A0A2S8SUT9"/>
<dbReference type="InParanoid" id="A0A2S8SUT9"/>
<reference evidence="1 2" key="1">
    <citation type="journal article" date="2018" name="Syst. Appl. Microbiol.">
        <title>Abditibacterium utsteinense sp. nov., the first cultivated member of candidate phylum FBP, isolated from ice-free Antarctic soil samples.</title>
        <authorList>
            <person name="Tahon G."/>
            <person name="Tytgat B."/>
            <person name="Lebbe L."/>
            <person name="Carlier A."/>
            <person name="Willems A."/>
        </authorList>
    </citation>
    <scope>NUCLEOTIDE SEQUENCE [LARGE SCALE GENOMIC DNA]</scope>
    <source>
        <strain evidence="1 2">LMG 29911</strain>
    </source>
</reference>
<protein>
    <submittedName>
        <fullName evidence="1">Acetoacetate decarboxylase (ADC)</fullName>
    </submittedName>
</protein>
<keyword evidence="2" id="KW-1185">Reference proteome</keyword>
<dbReference type="Gene3D" id="2.40.400.10">
    <property type="entry name" value="Acetoacetate decarboxylase-like"/>
    <property type="match status" value="1"/>
</dbReference>